<keyword evidence="1" id="KW-0812">Transmembrane</keyword>
<keyword evidence="1" id="KW-0472">Membrane</keyword>
<evidence type="ECO:0000313" key="2">
    <source>
        <dbReference type="EMBL" id="DAF60776.1"/>
    </source>
</evidence>
<protein>
    <submittedName>
        <fullName evidence="2">Uncharacterized protein</fullName>
    </submittedName>
</protein>
<evidence type="ECO:0000256" key="1">
    <source>
        <dbReference type="SAM" id="Phobius"/>
    </source>
</evidence>
<feature type="transmembrane region" description="Helical" evidence="1">
    <location>
        <begin position="12"/>
        <end position="28"/>
    </location>
</feature>
<accession>A0A8S5TCB0</accession>
<dbReference type="EMBL" id="BK032797">
    <property type="protein sequence ID" value="DAF60776.1"/>
    <property type="molecule type" value="Genomic_DNA"/>
</dbReference>
<sequence>MIQKSSKIRKNVIKFPYMGIMLFSLFLLCF</sequence>
<organism evidence="2">
    <name type="scientific">Siphoviridae sp. ctNZc11</name>
    <dbReference type="NCBI Taxonomy" id="2827858"/>
    <lineage>
        <taxon>Viruses</taxon>
        <taxon>Duplodnaviria</taxon>
        <taxon>Heunggongvirae</taxon>
        <taxon>Uroviricota</taxon>
        <taxon>Caudoviricetes</taxon>
    </lineage>
</organism>
<name>A0A8S5TCB0_9CAUD</name>
<keyword evidence="1" id="KW-1133">Transmembrane helix</keyword>
<reference evidence="2" key="1">
    <citation type="journal article" date="2021" name="Proc. Natl. Acad. Sci. U.S.A.">
        <title>A Catalog of Tens of Thousands of Viruses from Human Metagenomes Reveals Hidden Associations with Chronic Diseases.</title>
        <authorList>
            <person name="Tisza M.J."/>
            <person name="Buck C.B."/>
        </authorList>
    </citation>
    <scope>NUCLEOTIDE SEQUENCE</scope>
    <source>
        <strain evidence="2">CtNZc11</strain>
    </source>
</reference>
<proteinExistence type="predicted"/>